<keyword evidence="2" id="KW-1185">Reference proteome</keyword>
<dbReference type="EMBL" id="KN817843">
    <property type="protein sequence ID" value="KJA12908.1"/>
    <property type="molecule type" value="Genomic_DNA"/>
</dbReference>
<evidence type="ECO:0000313" key="1">
    <source>
        <dbReference type="EMBL" id="KJA12908.1"/>
    </source>
</evidence>
<dbReference type="Proteomes" id="UP000054270">
    <property type="component" value="Unassembled WGS sequence"/>
</dbReference>
<protein>
    <submittedName>
        <fullName evidence="1">Uncharacterized protein</fullName>
    </submittedName>
</protein>
<reference evidence="2" key="1">
    <citation type="submission" date="2014-04" db="EMBL/GenBank/DDBJ databases">
        <title>Evolutionary Origins and Diversification of the Mycorrhizal Mutualists.</title>
        <authorList>
            <consortium name="DOE Joint Genome Institute"/>
            <consortium name="Mycorrhizal Genomics Consortium"/>
            <person name="Kohler A."/>
            <person name="Kuo A."/>
            <person name="Nagy L.G."/>
            <person name="Floudas D."/>
            <person name="Copeland A."/>
            <person name="Barry K.W."/>
            <person name="Cichocki N."/>
            <person name="Veneault-Fourrey C."/>
            <person name="LaButti K."/>
            <person name="Lindquist E.A."/>
            <person name="Lipzen A."/>
            <person name="Lundell T."/>
            <person name="Morin E."/>
            <person name="Murat C."/>
            <person name="Riley R."/>
            <person name="Ohm R."/>
            <person name="Sun H."/>
            <person name="Tunlid A."/>
            <person name="Henrissat B."/>
            <person name="Grigoriev I.V."/>
            <person name="Hibbett D.S."/>
            <person name="Martin F."/>
        </authorList>
    </citation>
    <scope>NUCLEOTIDE SEQUENCE [LARGE SCALE GENOMIC DNA]</scope>
    <source>
        <strain evidence="2">FD-334 SS-4</strain>
    </source>
</reference>
<feature type="non-terminal residue" evidence="1">
    <location>
        <position position="108"/>
    </location>
</feature>
<organism evidence="1 2">
    <name type="scientific">Hypholoma sublateritium (strain FD-334 SS-4)</name>
    <dbReference type="NCBI Taxonomy" id="945553"/>
    <lineage>
        <taxon>Eukaryota</taxon>
        <taxon>Fungi</taxon>
        <taxon>Dikarya</taxon>
        <taxon>Basidiomycota</taxon>
        <taxon>Agaricomycotina</taxon>
        <taxon>Agaricomycetes</taxon>
        <taxon>Agaricomycetidae</taxon>
        <taxon>Agaricales</taxon>
        <taxon>Agaricineae</taxon>
        <taxon>Strophariaceae</taxon>
        <taxon>Hypholoma</taxon>
    </lineage>
</organism>
<name>A0A0D2LQ15_HYPSF</name>
<gene>
    <name evidence="1" type="ORF">HYPSUDRAFT_1084434</name>
</gene>
<accession>A0A0D2LQ15</accession>
<evidence type="ECO:0000313" key="2">
    <source>
        <dbReference type="Proteomes" id="UP000054270"/>
    </source>
</evidence>
<dbReference type="AlphaFoldDB" id="A0A0D2LQ15"/>
<sequence>MPASTNTIAPCDSCVGLATITAIAAIGNPRSVARSKKMILDAQIYVGSPTCESLLGALTYFNSSDLVFSNETVSLYLIYATIANFENGADTHPTTPPSKYDFIGDIQW</sequence>
<proteinExistence type="predicted"/>
<dbReference type="OrthoDB" id="3050469at2759"/>